<comment type="similarity">
    <text evidence="2 9">Belongs to the cytochrome P450 family.</text>
</comment>
<sequence>MDRKHCQEPLTVGGKNYWQRFQRLRRIINIKKTGEDIIDDILAEDLRDASTVKSTTLDGSRLILTTEPSNLQAMLATQFKEFETGRMRFLQMGPLLGKSIFTSDGSFWEHSRALFRPQFSRENINDLEATEEAVAELVLAIGPIGAGGWSREVDLQPLFFNFTLDTASEFLFGESVKSQQQAIRSARGGGGDLEPVDLHSTAGQGSSKQFRDDLELIGDYILYRIRLSKLVRLGDGLEFRRALGRVKRFTEYFVQRALEGSKHGEDRTILFAGRDTTASLLGWCFVRLALHKDIYGNLRDVILKDFAQSESMTFAQLKSCRYLQHFLNEVLRLHPTVPLNQRTAACDTTLPVGGGPDGKSPVAVLKGDPVGFSVYLMHRRKDLWGSDALEFKPERWEKKYPNWQFLPFSGGPRICIGQQFALTEVGFVIVRLLQRFEALEPVDRAETLNMRKGLGLTMWPADGLKHSFIRIDTATLQKDTAVHPRSSTLPFIYISIFTGLQQAAVNIRPSGFGVEGGGLRYARVFQSERSHSRCSAYRVSGCIIENNVVKDLKAIVHENCALPESMHDLSSTDKPQPTLDSNATIPAQHVGLDFAGGDPEGRNFDDTILRHQIRSRPTWQKPSSA</sequence>
<organism evidence="10 11">
    <name type="scientific">Hortaea werneckii</name>
    <name type="common">Black yeast</name>
    <name type="synonym">Cladosporium werneckii</name>
    <dbReference type="NCBI Taxonomy" id="91943"/>
    <lineage>
        <taxon>Eukaryota</taxon>
        <taxon>Fungi</taxon>
        <taxon>Dikarya</taxon>
        <taxon>Ascomycota</taxon>
        <taxon>Pezizomycotina</taxon>
        <taxon>Dothideomycetes</taxon>
        <taxon>Dothideomycetidae</taxon>
        <taxon>Mycosphaerellales</taxon>
        <taxon>Teratosphaeriaceae</taxon>
        <taxon>Hortaea</taxon>
    </lineage>
</organism>
<dbReference type="GO" id="GO:0016705">
    <property type="term" value="F:oxidoreductase activity, acting on paired donors, with incorporation or reduction of molecular oxygen"/>
    <property type="evidence" value="ECO:0007669"/>
    <property type="project" value="InterPro"/>
</dbReference>
<reference evidence="10 11" key="1">
    <citation type="journal article" date="2018" name="BMC Genomics">
        <title>Genomic evidence for intraspecific hybridization in a clonal and extremely halotolerant yeast.</title>
        <authorList>
            <person name="Gostincar C."/>
            <person name="Stajich J.E."/>
            <person name="Zupancic J."/>
            <person name="Zalar P."/>
            <person name="Gunde-Cimerman N."/>
        </authorList>
    </citation>
    <scope>NUCLEOTIDE SEQUENCE [LARGE SCALE GENOMIC DNA]</scope>
    <source>
        <strain evidence="10 11">EXF-6669</strain>
    </source>
</reference>
<dbReference type="InterPro" id="IPR001128">
    <property type="entry name" value="Cyt_P450"/>
</dbReference>
<keyword evidence="5 9" id="KW-0560">Oxidoreductase</keyword>
<feature type="binding site" description="axial binding residue" evidence="8">
    <location>
        <position position="415"/>
    </location>
    <ligand>
        <name>heme</name>
        <dbReference type="ChEBI" id="CHEBI:30413"/>
    </ligand>
    <ligandPart>
        <name>Fe</name>
        <dbReference type="ChEBI" id="CHEBI:18248"/>
    </ligandPart>
</feature>
<dbReference type="Proteomes" id="UP000271337">
    <property type="component" value="Unassembled WGS sequence"/>
</dbReference>
<evidence type="ECO:0000256" key="6">
    <source>
        <dbReference type="ARBA" id="ARBA00023004"/>
    </source>
</evidence>
<dbReference type="GO" id="GO:0020037">
    <property type="term" value="F:heme binding"/>
    <property type="evidence" value="ECO:0007669"/>
    <property type="project" value="InterPro"/>
</dbReference>
<keyword evidence="4 8" id="KW-0479">Metal-binding</keyword>
<dbReference type="AlphaFoldDB" id="A0A3M7AB48"/>
<dbReference type="InterPro" id="IPR047146">
    <property type="entry name" value="Cyt_P450_E_CYP52_fungi"/>
</dbReference>
<dbReference type="CDD" id="cd11063">
    <property type="entry name" value="CYP52"/>
    <property type="match status" value="1"/>
</dbReference>
<evidence type="ECO:0000256" key="9">
    <source>
        <dbReference type="RuleBase" id="RU000461"/>
    </source>
</evidence>
<evidence type="ECO:0000256" key="5">
    <source>
        <dbReference type="ARBA" id="ARBA00023002"/>
    </source>
</evidence>
<name>A0A3M7AB48_HORWE</name>
<evidence type="ECO:0000313" key="11">
    <source>
        <dbReference type="Proteomes" id="UP000271337"/>
    </source>
</evidence>
<evidence type="ECO:0000256" key="8">
    <source>
        <dbReference type="PIRSR" id="PIRSR602401-1"/>
    </source>
</evidence>
<dbReference type="InterPro" id="IPR002401">
    <property type="entry name" value="Cyt_P450_E_grp-I"/>
</dbReference>
<evidence type="ECO:0008006" key="12">
    <source>
        <dbReference type="Google" id="ProtNLM"/>
    </source>
</evidence>
<evidence type="ECO:0000256" key="3">
    <source>
        <dbReference type="ARBA" id="ARBA00022617"/>
    </source>
</evidence>
<keyword evidence="3 8" id="KW-0349">Heme</keyword>
<dbReference type="GO" id="GO:0004497">
    <property type="term" value="F:monooxygenase activity"/>
    <property type="evidence" value="ECO:0007669"/>
    <property type="project" value="UniProtKB-KW"/>
</dbReference>
<accession>A0A3M7AB48</accession>
<dbReference type="InterPro" id="IPR017972">
    <property type="entry name" value="Cyt_P450_CS"/>
</dbReference>
<evidence type="ECO:0000313" key="10">
    <source>
        <dbReference type="EMBL" id="RMY24776.1"/>
    </source>
</evidence>
<keyword evidence="6 8" id="KW-0408">Iron</keyword>
<comment type="cofactor">
    <cofactor evidence="1 8">
        <name>heme</name>
        <dbReference type="ChEBI" id="CHEBI:30413"/>
    </cofactor>
</comment>
<evidence type="ECO:0000256" key="2">
    <source>
        <dbReference type="ARBA" id="ARBA00010617"/>
    </source>
</evidence>
<comment type="caution">
    <text evidence="10">The sequence shown here is derived from an EMBL/GenBank/DDBJ whole genome shotgun (WGS) entry which is preliminary data.</text>
</comment>
<dbReference type="EMBL" id="QWIL01000066">
    <property type="protein sequence ID" value="RMY24776.1"/>
    <property type="molecule type" value="Genomic_DNA"/>
</dbReference>
<evidence type="ECO:0000256" key="4">
    <source>
        <dbReference type="ARBA" id="ARBA00022723"/>
    </source>
</evidence>
<dbReference type="PRINTS" id="PR00385">
    <property type="entry name" value="P450"/>
</dbReference>
<evidence type="ECO:0000256" key="1">
    <source>
        <dbReference type="ARBA" id="ARBA00001971"/>
    </source>
</evidence>
<dbReference type="Gene3D" id="1.10.630.10">
    <property type="entry name" value="Cytochrome P450"/>
    <property type="match status" value="2"/>
</dbReference>
<gene>
    <name evidence="10" type="ORF">D0867_01159</name>
</gene>
<evidence type="ECO:0000256" key="7">
    <source>
        <dbReference type="ARBA" id="ARBA00023033"/>
    </source>
</evidence>
<dbReference type="PRINTS" id="PR00463">
    <property type="entry name" value="EP450I"/>
</dbReference>
<dbReference type="InterPro" id="IPR036396">
    <property type="entry name" value="Cyt_P450_sf"/>
</dbReference>
<dbReference type="SUPFAM" id="SSF48264">
    <property type="entry name" value="Cytochrome P450"/>
    <property type="match status" value="1"/>
</dbReference>
<dbReference type="PROSITE" id="PS00086">
    <property type="entry name" value="CYTOCHROME_P450"/>
    <property type="match status" value="1"/>
</dbReference>
<protein>
    <recommendedName>
        <fullName evidence="12">Cytochrome P450</fullName>
    </recommendedName>
</protein>
<dbReference type="OrthoDB" id="1470350at2759"/>
<dbReference type="GO" id="GO:0005506">
    <property type="term" value="F:iron ion binding"/>
    <property type="evidence" value="ECO:0007669"/>
    <property type="project" value="InterPro"/>
</dbReference>
<keyword evidence="7 9" id="KW-0503">Monooxygenase</keyword>
<proteinExistence type="inferred from homology"/>
<dbReference type="Pfam" id="PF00067">
    <property type="entry name" value="p450"/>
    <property type="match status" value="1"/>
</dbReference>
<dbReference type="PANTHER" id="PTHR24287:SF1">
    <property type="entry name" value="P450, PUTATIVE (EUROFUNG)-RELATED"/>
    <property type="match status" value="1"/>
</dbReference>
<dbReference type="PANTHER" id="PTHR24287">
    <property type="entry name" value="P450, PUTATIVE (EUROFUNG)-RELATED"/>
    <property type="match status" value="1"/>
</dbReference>